<dbReference type="Gene3D" id="1.10.10.10">
    <property type="entry name" value="Winged helix-like DNA-binding domain superfamily/Winged helix DNA-binding domain"/>
    <property type="match status" value="1"/>
</dbReference>
<dbReference type="EMBL" id="JABEVQ010000005">
    <property type="protein sequence ID" value="NWN92030.1"/>
    <property type="molecule type" value="Genomic_DNA"/>
</dbReference>
<dbReference type="InterPro" id="IPR036388">
    <property type="entry name" value="WH-like_DNA-bd_sf"/>
</dbReference>
<accession>A0A851HTH8</accession>
<reference evidence="2 3" key="1">
    <citation type="submission" date="2020-03" db="EMBL/GenBank/DDBJ databases">
        <title>Metagenomic, metatranscriptomic, and metabolomic analyses revealed the key microbes and metabolic features during the fermentation of ganjang, Korean traditional soy sauce.</title>
        <authorList>
            <person name="Chun B.H."/>
            <person name="Jeon C.O."/>
        </authorList>
    </citation>
    <scope>NUCLEOTIDE SEQUENCE [LARGE SCALE GENOMIC DNA]</scope>
    <source>
        <strain evidence="2 3">KG14</strain>
    </source>
</reference>
<evidence type="ECO:0000313" key="2">
    <source>
        <dbReference type="EMBL" id="NWN92030.1"/>
    </source>
</evidence>
<dbReference type="Pfam" id="PF12727">
    <property type="entry name" value="PBP_like"/>
    <property type="match status" value="1"/>
</dbReference>
<dbReference type="PANTHER" id="PTHR38431">
    <property type="entry name" value="BLL2305 PROTEIN"/>
    <property type="match status" value="1"/>
</dbReference>
<sequence length="358" mass="39852">MHNSKLNIAPAWVFRTESGELFEPVLFRLLESIRDTGKLTRAAAATGISYRHAWNLLNHGADILGLPLVIMRKGHGSQISALGEKLLWAEHRVVARLGPQIDSMTAELNDQIQQLLAGAQPTLRLHASHGYAIALLPEFSESANINLQYRNPEEALSALNRGECDVASFHLPTCPALARQIIHHYQNQLDSHEHRLMRFVTRCEGLMMRKGEHPNIRTLRDLSDSGLPFISRDRHSGTRILFNLLLKQQGLAETSINRSAQPEFTHTAIAAFVASGMADVGFGVQAAAEQFNLDFIEMTSEHYMLIYREHHLPTTTLEHLKNLLQHPALISRINSVPGYTPDNPGDVITLNALTEGNA</sequence>
<evidence type="ECO:0000313" key="3">
    <source>
        <dbReference type="Proteomes" id="UP000536442"/>
    </source>
</evidence>
<keyword evidence="3" id="KW-1185">Reference proteome</keyword>
<organism evidence="2 3">
    <name type="scientific">Marinobacter adhaerens</name>
    <dbReference type="NCBI Taxonomy" id="1033846"/>
    <lineage>
        <taxon>Bacteria</taxon>
        <taxon>Pseudomonadati</taxon>
        <taxon>Pseudomonadota</taxon>
        <taxon>Gammaproteobacteria</taxon>
        <taxon>Pseudomonadales</taxon>
        <taxon>Marinobacteraceae</taxon>
        <taxon>Marinobacter</taxon>
    </lineage>
</organism>
<dbReference type="Proteomes" id="UP000536442">
    <property type="component" value="Unassembled WGS sequence"/>
</dbReference>
<protein>
    <submittedName>
        <fullName evidence="2">Helix-turn-helix transcriptional regulator</fullName>
    </submittedName>
</protein>
<comment type="caution">
    <text evidence="2">The sequence shown here is derived from an EMBL/GenBank/DDBJ whole genome shotgun (WGS) entry which is preliminary data.</text>
</comment>
<dbReference type="InterPro" id="IPR036390">
    <property type="entry name" value="WH_DNA-bd_sf"/>
</dbReference>
<dbReference type="InterPro" id="IPR024370">
    <property type="entry name" value="PBP_domain"/>
</dbReference>
<name>A0A851HTH8_9GAMM</name>
<dbReference type="SUPFAM" id="SSF46785">
    <property type="entry name" value="Winged helix' DNA-binding domain"/>
    <property type="match status" value="1"/>
</dbReference>
<gene>
    <name evidence="2" type="ORF">HLV39_11055</name>
</gene>
<proteinExistence type="predicted"/>
<dbReference type="PANTHER" id="PTHR38431:SF1">
    <property type="entry name" value="BLL2305 PROTEIN"/>
    <property type="match status" value="1"/>
</dbReference>
<dbReference type="AlphaFoldDB" id="A0A851HTH8"/>
<feature type="domain" description="PBP" evidence="1">
    <location>
        <begin position="143"/>
        <end position="325"/>
    </location>
</feature>
<dbReference type="SUPFAM" id="SSF53850">
    <property type="entry name" value="Periplasmic binding protein-like II"/>
    <property type="match status" value="1"/>
</dbReference>
<evidence type="ECO:0000259" key="1">
    <source>
        <dbReference type="Pfam" id="PF12727"/>
    </source>
</evidence>